<feature type="region of interest" description="Disordered" evidence="11">
    <location>
        <begin position="59"/>
        <end position="94"/>
    </location>
</feature>
<reference evidence="14" key="1">
    <citation type="submission" date="2020-03" db="EMBL/GenBank/DDBJ databases">
        <title>A high-quality chromosome-level genome assembly of a woody plant with both climbing and erect habits, Rhamnella rubrinervis.</title>
        <authorList>
            <person name="Lu Z."/>
            <person name="Yang Y."/>
            <person name="Zhu X."/>
            <person name="Sun Y."/>
        </authorList>
    </citation>
    <scope>NUCLEOTIDE SEQUENCE</scope>
    <source>
        <strain evidence="14">BYM</strain>
        <tissue evidence="14">Leaf</tissue>
    </source>
</reference>
<dbReference type="InterPro" id="IPR017970">
    <property type="entry name" value="Homeobox_CS"/>
</dbReference>
<evidence type="ECO:0000313" key="15">
    <source>
        <dbReference type="Proteomes" id="UP000796880"/>
    </source>
</evidence>
<evidence type="ECO:0000256" key="6">
    <source>
        <dbReference type="ARBA" id="ARBA00023155"/>
    </source>
</evidence>
<sequence>MYGDCQVMSTMGGNVPSDTLFSSPIQNPNFNFMPSMSFQPFSSIIPKEENGLMRGKEEIMESGSGSEQLEEKSGNEQEITDQQQPPKKKRYHRHTARQIQEMESLFKECPHPDDKQRMKLSQELGLKPRQVKFWFQNRRTQMKAQQDRSDNVILRAENESLKNDNYRLQAALRNVICPNCGGPAMVGDIGLDEQQLRLENARLREELEQVCCLTSRYAGRGIQPIAPPPPHLMPPSLELDMNIYSRHFSDPMGSCTDMVPVPMLPPEPDHYPESGLLLEEEKPLAMELAMSSMDELVKMCQASQPLWIRNNESGREVLNLEEHARMFSWPLNLKQHSGEFRTEATRHSAVVIMNSITLVDAFLDANKWMDLFPSIVSRAKTVQVISSDASGQASGSLQLMHAELQVVSPLVPTREAHFLRYCQQNAEEGTWAIVDFPIDSFQDNNIQASFPRYRRRPSGCVIQDMPNGYSTVTWVEHGEIEEKPIHQTFSHFVYSGMAFGAHRWLAVLQRQCERVASLMARNISDLGVIPSPEARRNLMKLAQRMIRTFCVNMSTSSSQSWTALSDSPEDTVRITTRKITEPGQPNGVILSAVSTTWLPYSHYQVFDLLRDERRRSQLDVLSNGNSLHEVAHIANGSHPGNCISLLRINVASNSSQHVELMLQESCTDQSGSLVVYSTFDVDAIQLAMSGEDPSCIPLLPLGFVIVPVEPTSDTTTTTNATDGSSVPSSEDCTGQAAASNAGSSCLLTVGLQVLASTIPSAKLNLSSVTAINNHLCNTVQQIIGALGNNSSTCTDNGSVGGSCTDPNSSAAPKQ</sequence>
<dbReference type="Pfam" id="PF00046">
    <property type="entry name" value="Homeodomain"/>
    <property type="match status" value="1"/>
</dbReference>
<dbReference type="SUPFAM" id="SSF46689">
    <property type="entry name" value="Homeodomain-like"/>
    <property type="match status" value="1"/>
</dbReference>
<evidence type="ECO:0000256" key="10">
    <source>
        <dbReference type="RuleBase" id="RU000682"/>
    </source>
</evidence>
<dbReference type="Pfam" id="PF25797">
    <property type="entry name" value="PDF2_C"/>
    <property type="match status" value="1"/>
</dbReference>
<gene>
    <name evidence="14" type="ORF">FNV43_RR10096</name>
</gene>
<evidence type="ECO:0000259" key="13">
    <source>
        <dbReference type="PROSITE" id="PS50848"/>
    </source>
</evidence>
<dbReference type="OrthoDB" id="6159439at2759"/>
<feature type="compositionally biased region" description="Polar residues" evidence="11">
    <location>
        <begin position="76"/>
        <end position="85"/>
    </location>
</feature>
<dbReference type="GO" id="GO:0005634">
    <property type="term" value="C:nucleus"/>
    <property type="evidence" value="ECO:0007669"/>
    <property type="project" value="UniProtKB-SubCell"/>
</dbReference>
<dbReference type="InterPro" id="IPR009057">
    <property type="entry name" value="Homeodomain-like_sf"/>
</dbReference>
<evidence type="ECO:0000259" key="12">
    <source>
        <dbReference type="PROSITE" id="PS50071"/>
    </source>
</evidence>
<feature type="compositionally biased region" description="Low complexity" evidence="11">
    <location>
        <begin position="712"/>
        <end position="721"/>
    </location>
</feature>
<keyword evidence="15" id="KW-1185">Reference proteome</keyword>
<dbReference type="Gene3D" id="1.10.10.60">
    <property type="entry name" value="Homeodomain-like"/>
    <property type="match status" value="1"/>
</dbReference>
<feature type="compositionally biased region" description="Polar residues" evidence="11">
    <location>
        <begin position="722"/>
        <end position="733"/>
    </location>
</feature>
<feature type="region of interest" description="Disordered" evidence="11">
    <location>
        <begin position="712"/>
        <end position="733"/>
    </location>
</feature>
<dbReference type="EMBL" id="VOIH02000004">
    <property type="protein sequence ID" value="KAF3449368.1"/>
    <property type="molecule type" value="Genomic_DNA"/>
</dbReference>
<dbReference type="InterPro" id="IPR001356">
    <property type="entry name" value="HD"/>
</dbReference>
<evidence type="ECO:0000256" key="9">
    <source>
        <dbReference type="PROSITE-ProRule" id="PRU00108"/>
    </source>
</evidence>
<proteinExistence type="inferred from homology"/>
<organism evidence="14 15">
    <name type="scientific">Rhamnella rubrinervis</name>
    <dbReference type="NCBI Taxonomy" id="2594499"/>
    <lineage>
        <taxon>Eukaryota</taxon>
        <taxon>Viridiplantae</taxon>
        <taxon>Streptophyta</taxon>
        <taxon>Embryophyta</taxon>
        <taxon>Tracheophyta</taxon>
        <taxon>Spermatophyta</taxon>
        <taxon>Magnoliopsida</taxon>
        <taxon>eudicotyledons</taxon>
        <taxon>Gunneridae</taxon>
        <taxon>Pentapetalae</taxon>
        <taxon>rosids</taxon>
        <taxon>fabids</taxon>
        <taxon>Rosales</taxon>
        <taxon>Rhamnaceae</taxon>
        <taxon>rhamnoid group</taxon>
        <taxon>Rhamneae</taxon>
        <taxon>Rhamnella</taxon>
    </lineage>
</organism>
<dbReference type="GO" id="GO:0008289">
    <property type="term" value="F:lipid binding"/>
    <property type="evidence" value="ECO:0007669"/>
    <property type="project" value="InterPro"/>
</dbReference>
<dbReference type="GO" id="GO:0003677">
    <property type="term" value="F:DNA binding"/>
    <property type="evidence" value="ECO:0007669"/>
    <property type="project" value="UniProtKB-UniRule"/>
</dbReference>
<keyword evidence="4" id="KW-0175">Coiled coil</keyword>
<keyword evidence="8 9" id="KW-0539">Nucleus</keyword>
<dbReference type="CDD" id="cd08875">
    <property type="entry name" value="START_ArGLABRA2_like"/>
    <property type="match status" value="1"/>
</dbReference>
<dbReference type="GO" id="GO:0000981">
    <property type="term" value="F:DNA-binding transcription factor activity, RNA polymerase II-specific"/>
    <property type="evidence" value="ECO:0007669"/>
    <property type="project" value="InterPro"/>
</dbReference>
<name>A0A8K0HCK7_9ROSA</name>
<evidence type="ECO:0000256" key="2">
    <source>
        <dbReference type="ARBA" id="ARBA00006789"/>
    </source>
</evidence>
<evidence type="ECO:0000256" key="7">
    <source>
        <dbReference type="ARBA" id="ARBA00023163"/>
    </source>
</evidence>
<evidence type="ECO:0000256" key="4">
    <source>
        <dbReference type="ARBA" id="ARBA00023054"/>
    </source>
</evidence>
<comment type="subcellular location">
    <subcellularLocation>
        <location evidence="1 9 10">Nucleus</location>
    </subcellularLocation>
</comment>
<evidence type="ECO:0000256" key="5">
    <source>
        <dbReference type="ARBA" id="ARBA00023125"/>
    </source>
</evidence>
<keyword evidence="3" id="KW-0805">Transcription regulation</keyword>
<dbReference type="FunFam" id="1.10.10.60:FF:000229">
    <property type="entry name" value="Homeobox-leucine zipper protein HDG1"/>
    <property type="match status" value="1"/>
</dbReference>
<feature type="domain" description="Homeobox" evidence="12">
    <location>
        <begin position="85"/>
        <end position="145"/>
    </location>
</feature>
<dbReference type="AlphaFoldDB" id="A0A8K0HCK7"/>
<evidence type="ECO:0000256" key="8">
    <source>
        <dbReference type="ARBA" id="ARBA00023242"/>
    </source>
</evidence>
<evidence type="ECO:0000256" key="3">
    <source>
        <dbReference type="ARBA" id="ARBA00023015"/>
    </source>
</evidence>
<dbReference type="PROSITE" id="PS00027">
    <property type="entry name" value="HOMEOBOX_1"/>
    <property type="match status" value="1"/>
</dbReference>
<protein>
    <submittedName>
        <fullName evidence="14">Uncharacterized protein</fullName>
    </submittedName>
</protein>
<keyword evidence="7" id="KW-0804">Transcription</keyword>
<keyword evidence="6 9" id="KW-0371">Homeobox</keyword>
<dbReference type="Proteomes" id="UP000796880">
    <property type="component" value="Unassembled WGS sequence"/>
</dbReference>
<dbReference type="PROSITE" id="PS50071">
    <property type="entry name" value="HOMEOBOX_2"/>
    <property type="match status" value="1"/>
</dbReference>
<dbReference type="SUPFAM" id="SSF55961">
    <property type="entry name" value="Bet v1-like"/>
    <property type="match status" value="2"/>
</dbReference>
<dbReference type="InterPro" id="IPR057993">
    <property type="entry name" value="HD-Zip_IV_C"/>
</dbReference>
<accession>A0A8K0HCK7</accession>
<evidence type="ECO:0000256" key="1">
    <source>
        <dbReference type="ARBA" id="ARBA00004123"/>
    </source>
</evidence>
<evidence type="ECO:0000256" key="11">
    <source>
        <dbReference type="SAM" id="MobiDB-lite"/>
    </source>
</evidence>
<dbReference type="SMART" id="SM00389">
    <property type="entry name" value="HOX"/>
    <property type="match status" value="1"/>
</dbReference>
<feature type="DNA-binding region" description="Homeobox" evidence="9">
    <location>
        <begin position="87"/>
        <end position="146"/>
    </location>
</feature>
<dbReference type="CDD" id="cd00086">
    <property type="entry name" value="homeodomain"/>
    <property type="match status" value="1"/>
</dbReference>
<dbReference type="Pfam" id="PF01852">
    <property type="entry name" value="START"/>
    <property type="match status" value="1"/>
</dbReference>
<dbReference type="PANTHER" id="PTHR45654:SF11">
    <property type="entry name" value="HOMEOBOX-LEUCINE ZIPPER PROTEIN HDG5"/>
    <property type="match status" value="1"/>
</dbReference>
<keyword evidence="5 9" id="KW-0238">DNA-binding</keyword>
<dbReference type="InterPro" id="IPR002913">
    <property type="entry name" value="START_lipid-bd_dom"/>
</dbReference>
<comment type="caution">
    <text evidence="14">The sequence shown here is derived from an EMBL/GenBank/DDBJ whole genome shotgun (WGS) entry which is preliminary data.</text>
</comment>
<comment type="similarity">
    <text evidence="2">Belongs to the HD-ZIP homeobox family. Class IV subfamily.</text>
</comment>
<dbReference type="SMART" id="SM00234">
    <property type="entry name" value="START"/>
    <property type="match status" value="1"/>
</dbReference>
<evidence type="ECO:0000313" key="14">
    <source>
        <dbReference type="EMBL" id="KAF3449368.1"/>
    </source>
</evidence>
<dbReference type="PANTHER" id="PTHR45654">
    <property type="entry name" value="HOMEOBOX-LEUCINE ZIPPER PROTEIN MERISTEM L1"/>
    <property type="match status" value="1"/>
</dbReference>
<dbReference type="InterPro" id="IPR042160">
    <property type="entry name" value="HD-Zip_IV"/>
</dbReference>
<dbReference type="PROSITE" id="PS50848">
    <property type="entry name" value="START"/>
    <property type="match status" value="1"/>
</dbReference>
<feature type="domain" description="START" evidence="13">
    <location>
        <begin position="278"/>
        <end position="517"/>
    </location>
</feature>